<accession>A0ABV8QFC1</accession>
<sequence>MTPGWHGALWIAVVLSFLHPVNALPAGIYSWKDADGVVHFSDREPDNGGARQVEPAVPVLVPMNENLEAAEAITETVRLPEPANGGRSSSGAERQKKKRRCDKYRRQLDNIQSQLRAGYSNAQGNRLRERRRSLSRKLSRECILG</sequence>
<dbReference type="RefSeq" id="WP_379885975.1">
    <property type="nucleotide sequence ID" value="NZ_JBHSDI010000008.1"/>
</dbReference>
<name>A0ABV8QFC1_9GAMM</name>
<dbReference type="EMBL" id="JBHSDI010000008">
    <property type="protein sequence ID" value="MFC4258453.1"/>
    <property type="molecule type" value="Genomic_DNA"/>
</dbReference>
<feature type="compositionally biased region" description="Polar residues" evidence="1">
    <location>
        <begin position="109"/>
        <end position="124"/>
    </location>
</feature>
<evidence type="ECO:0000256" key="1">
    <source>
        <dbReference type="SAM" id="MobiDB-lite"/>
    </source>
</evidence>
<feature type="domain" description="DUF4124" evidence="2">
    <location>
        <begin position="25"/>
        <end position="58"/>
    </location>
</feature>
<feature type="region of interest" description="Disordered" evidence="1">
    <location>
        <begin position="74"/>
        <end position="132"/>
    </location>
</feature>
<gene>
    <name evidence="3" type="ORF">ACFOZ5_05305</name>
</gene>
<dbReference type="Proteomes" id="UP001595798">
    <property type="component" value="Unassembled WGS sequence"/>
</dbReference>
<comment type="caution">
    <text evidence="3">The sequence shown here is derived from an EMBL/GenBank/DDBJ whole genome shotgun (WGS) entry which is preliminary data.</text>
</comment>
<evidence type="ECO:0000259" key="2">
    <source>
        <dbReference type="Pfam" id="PF13511"/>
    </source>
</evidence>
<organism evidence="3 4">
    <name type="scientific">Marinobacter lacisalsi</name>
    <dbReference type="NCBI Taxonomy" id="475979"/>
    <lineage>
        <taxon>Bacteria</taxon>
        <taxon>Pseudomonadati</taxon>
        <taxon>Pseudomonadota</taxon>
        <taxon>Gammaproteobacteria</taxon>
        <taxon>Pseudomonadales</taxon>
        <taxon>Marinobacteraceae</taxon>
        <taxon>Marinobacter</taxon>
    </lineage>
</organism>
<reference evidence="4" key="1">
    <citation type="journal article" date="2019" name="Int. J. Syst. Evol. Microbiol.">
        <title>The Global Catalogue of Microorganisms (GCM) 10K type strain sequencing project: providing services to taxonomists for standard genome sequencing and annotation.</title>
        <authorList>
            <consortium name="The Broad Institute Genomics Platform"/>
            <consortium name="The Broad Institute Genome Sequencing Center for Infectious Disease"/>
            <person name="Wu L."/>
            <person name="Ma J."/>
        </authorList>
    </citation>
    <scope>NUCLEOTIDE SEQUENCE [LARGE SCALE GENOMIC DNA]</scope>
    <source>
        <strain evidence="4">CECT 7297</strain>
    </source>
</reference>
<protein>
    <submittedName>
        <fullName evidence="3">DUF4124 domain-containing protein</fullName>
    </submittedName>
</protein>
<dbReference type="Pfam" id="PF13511">
    <property type="entry name" value="DUF4124"/>
    <property type="match status" value="1"/>
</dbReference>
<keyword evidence="4" id="KW-1185">Reference proteome</keyword>
<dbReference type="InterPro" id="IPR025392">
    <property type="entry name" value="DUF4124"/>
</dbReference>
<evidence type="ECO:0000313" key="4">
    <source>
        <dbReference type="Proteomes" id="UP001595798"/>
    </source>
</evidence>
<evidence type="ECO:0000313" key="3">
    <source>
        <dbReference type="EMBL" id="MFC4258453.1"/>
    </source>
</evidence>
<proteinExistence type="predicted"/>